<sequence>MSKILILRLAAPMQSWGASSRFTQRGTEAFPTKSGIVGLLAAAEGRRRSDSIEDLAGLRIAARIDQPGELLRDFHTAHRGGVPMPLSDRFYISDGVFVAFVEGEDNLIDALLHAIQRPKFPLFLGRRACPPALPLLLESRSGTMWSAITELPWQAARFHQRKYKTLETVSLRVVADEGIIPGRIDSTRTIQDVPLSFASERREYGIRNIDEARVDLPNPEYVPVVPSQLSAGISHDPMEVI</sequence>
<accession>N6X310</accession>
<dbReference type="PATRIC" id="fig|888050.3.peg.1071"/>
<evidence type="ECO:0000313" key="2">
    <source>
        <dbReference type="EMBL" id="ENO18096.1"/>
    </source>
</evidence>
<proteinExistence type="predicted"/>
<comment type="caution">
    <text evidence="2">The sequence shown here is derived from an EMBL/GenBank/DDBJ whole genome shotgun (WGS) entry which is preliminary data.</text>
</comment>
<dbReference type="CDD" id="cd09645">
    <property type="entry name" value="Cas5_I-E"/>
    <property type="match status" value="1"/>
</dbReference>
<organism evidence="2 3">
    <name type="scientific">Schaalia cardiffensis F0333</name>
    <dbReference type="NCBI Taxonomy" id="888050"/>
    <lineage>
        <taxon>Bacteria</taxon>
        <taxon>Bacillati</taxon>
        <taxon>Actinomycetota</taxon>
        <taxon>Actinomycetes</taxon>
        <taxon>Actinomycetales</taxon>
        <taxon>Actinomycetaceae</taxon>
        <taxon>Schaalia</taxon>
    </lineage>
</organism>
<dbReference type="STRING" id="888050.HMPREF9004_1127"/>
<protein>
    <submittedName>
        <fullName evidence="2">CRISPR-associated Cas5 family protein</fullName>
    </submittedName>
</protein>
<dbReference type="NCBIfam" id="TIGR01868">
    <property type="entry name" value="casD_Cas5e"/>
    <property type="match status" value="1"/>
</dbReference>
<name>N6X310_9ACTO</name>
<dbReference type="AlphaFoldDB" id="N6X310"/>
<dbReference type="NCBIfam" id="TIGR02593">
    <property type="entry name" value="CRISPR_cas5"/>
    <property type="match status" value="1"/>
</dbReference>
<dbReference type="InterPro" id="IPR010147">
    <property type="entry name" value="CRISPR-assoc_prot_CasD"/>
</dbReference>
<dbReference type="eggNOG" id="ENOG502ZBPB">
    <property type="taxonomic scope" value="Bacteria"/>
</dbReference>
<evidence type="ECO:0000256" key="1">
    <source>
        <dbReference type="ARBA" id="ARBA00023118"/>
    </source>
</evidence>
<dbReference type="InterPro" id="IPR013422">
    <property type="entry name" value="CRISPR-assoc_prot_Cas5_N"/>
</dbReference>
<dbReference type="EMBL" id="AQHZ01000018">
    <property type="protein sequence ID" value="ENO18096.1"/>
    <property type="molecule type" value="Genomic_DNA"/>
</dbReference>
<keyword evidence="3" id="KW-1185">Reference proteome</keyword>
<reference evidence="2 3" key="1">
    <citation type="submission" date="2013-03" db="EMBL/GenBank/DDBJ databases">
        <title>Reference genome for the Human Microbiome Project.</title>
        <authorList>
            <person name="Aqrawi P."/>
            <person name="Ayvaz T."/>
            <person name="Bess C."/>
            <person name="Blankenburg K."/>
            <person name="Coyle M."/>
            <person name="Deng J."/>
            <person name="Forbes L."/>
            <person name="Fowler G."/>
            <person name="Francisco L."/>
            <person name="Fu Q."/>
            <person name="Gibbs R."/>
            <person name="Gross S."/>
            <person name="Gubbala S."/>
            <person name="Hale W."/>
            <person name="Hemphill L."/>
            <person name="Highlander S."/>
            <person name="Hirani K."/>
            <person name="Jackson L."/>
            <person name="Jakkamsetti A."/>
            <person name="Javaid M."/>
            <person name="Jayaseelan J.C."/>
            <person name="Jiang H."/>
            <person name="Joshi V."/>
            <person name="Korchina V."/>
            <person name="Kovar C."/>
            <person name="Lara F."/>
            <person name="Lee S."/>
            <person name="Liu Y."/>
            <person name="Mata R."/>
            <person name="Mathew T."/>
            <person name="Munidasa M."/>
            <person name="Muzny D."/>
            <person name="Nazareth L."/>
            <person name="Ngo R."/>
            <person name="Nguyen L."/>
            <person name="Nguyen N."/>
            <person name="Okwuonu G."/>
            <person name="Ongeri F."/>
            <person name="Palculict T."/>
            <person name="Patil S."/>
            <person name="Petrosino J."/>
            <person name="Pham C."/>
            <person name="Pham P."/>
            <person name="Pu L.-L."/>
            <person name="Qin X."/>
            <person name="Qu J."/>
            <person name="Reid J."/>
            <person name="Ross M."/>
            <person name="Ruth R."/>
            <person name="Saada N."/>
            <person name="San Lucas F."/>
            <person name="Santibanez J."/>
            <person name="Shang Y."/>
            <person name="Simmons D."/>
            <person name="Song X.-Z."/>
            <person name="Tang L.-Y."/>
            <person name="Thornton R."/>
            <person name="Warren J."/>
            <person name="Weissenberger G."/>
            <person name="Wilczek-Boney K."/>
            <person name="Worley K."/>
            <person name="Youmans B."/>
            <person name="Zhang J."/>
            <person name="Zhang L."/>
            <person name="Zhao Z."/>
            <person name="Zhou C."/>
            <person name="Zhu D."/>
            <person name="Zhu Y."/>
        </authorList>
    </citation>
    <scope>NUCLEOTIDE SEQUENCE [LARGE SCALE GENOMIC DNA]</scope>
    <source>
        <strain evidence="2 3">F0333</strain>
    </source>
</reference>
<dbReference type="Proteomes" id="UP000013015">
    <property type="component" value="Unassembled WGS sequence"/>
</dbReference>
<keyword evidence="1" id="KW-0051">Antiviral defense</keyword>
<dbReference type="Pfam" id="PF09704">
    <property type="entry name" value="Cas_Cas5d"/>
    <property type="match status" value="1"/>
</dbReference>
<dbReference type="GO" id="GO:0003723">
    <property type="term" value="F:RNA binding"/>
    <property type="evidence" value="ECO:0007669"/>
    <property type="project" value="InterPro"/>
</dbReference>
<dbReference type="RefSeq" id="WP_005963243.1">
    <property type="nucleotide sequence ID" value="NZ_CP040505.1"/>
</dbReference>
<dbReference type="GO" id="GO:0051607">
    <property type="term" value="P:defense response to virus"/>
    <property type="evidence" value="ECO:0007669"/>
    <property type="project" value="UniProtKB-KW"/>
</dbReference>
<dbReference type="HOGENOM" id="CLU_084726_1_0_11"/>
<dbReference type="InterPro" id="IPR021124">
    <property type="entry name" value="CRISPR-assoc_prot_Cas5"/>
</dbReference>
<dbReference type="OrthoDB" id="3189549at2"/>
<gene>
    <name evidence="2" type="primary">cas5</name>
    <name evidence="2" type="ORF">HMPREF9004_1127</name>
</gene>
<dbReference type="Gene3D" id="3.30.70.2660">
    <property type="match status" value="1"/>
</dbReference>
<evidence type="ECO:0000313" key="3">
    <source>
        <dbReference type="Proteomes" id="UP000013015"/>
    </source>
</evidence>
<dbReference type="GO" id="GO:0043571">
    <property type="term" value="P:maintenance of CRISPR repeat elements"/>
    <property type="evidence" value="ECO:0007669"/>
    <property type="project" value="InterPro"/>
</dbReference>